<dbReference type="Proteomes" id="UP001642540">
    <property type="component" value="Unassembled WGS sequence"/>
</dbReference>
<keyword evidence="5" id="KW-0472">Membrane</keyword>
<accession>A0ABP1QY60</accession>
<feature type="transmembrane region" description="Helical" evidence="5">
    <location>
        <begin position="87"/>
        <end position="117"/>
    </location>
</feature>
<dbReference type="Gene3D" id="3.30.420.150">
    <property type="entry name" value="Exopolyphosphatase. Domain 2"/>
    <property type="match status" value="1"/>
</dbReference>
<dbReference type="PANTHER" id="PTHR11782">
    <property type="entry name" value="ADENOSINE/GUANOSINE DIPHOSPHATASE"/>
    <property type="match status" value="1"/>
</dbReference>
<evidence type="ECO:0000256" key="4">
    <source>
        <dbReference type="SAM" id="MobiDB-lite"/>
    </source>
</evidence>
<dbReference type="Pfam" id="PF01150">
    <property type="entry name" value="GDA1_CD39"/>
    <property type="match status" value="1"/>
</dbReference>
<protein>
    <recommendedName>
        <fullName evidence="8">Ectonucleoside triphosphate diphosphohydrolase 1</fullName>
    </recommendedName>
</protein>
<evidence type="ECO:0008006" key="8">
    <source>
        <dbReference type="Google" id="ProtNLM"/>
    </source>
</evidence>
<organism evidence="6 7">
    <name type="scientific">Orchesella dallaii</name>
    <dbReference type="NCBI Taxonomy" id="48710"/>
    <lineage>
        <taxon>Eukaryota</taxon>
        <taxon>Metazoa</taxon>
        <taxon>Ecdysozoa</taxon>
        <taxon>Arthropoda</taxon>
        <taxon>Hexapoda</taxon>
        <taxon>Collembola</taxon>
        <taxon>Entomobryomorpha</taxon>
        <taxon>Entomobryoidea</taxon>
        <taxon>Orchesellidae</taxon>
        <taxon>Orchesellinae</taxon>
        <taxon>Orchesella</taxon>
    </lineage>
</organism>
<feature type="compositionally biased region" description="Polar residues" evidence="4">
    <location>
        <begin position="577"/>
        <end position="595"/>
    </location>
</feature>
<keyword evidence="7" id="KW-1185">Reference proteome</keyword>
<dbReference type="Gene3D" id="3.30.420.40">
    <property type="match status" value="1"/>
</dbReference>
<feature type="transmembrane region" description="Helical" evidence="5">
    <location>
        <begin position="545"/>
        <end position="565"/>
    </location>
</feature>
<keyword evidence="5" id="KW-1133">Transmembrane helix</keyword>
<evidence type="ECO:0000256" key="5">
    <source>
        <dbReference type="SAM" id="Phobius"/>
    </source>
</evidence>
<evidence type="ECO:0000256" key="2">
    <source>
        <dbReference type="ARBA" id="ARBA00022801"/>
    </source>
</evidence>
<dbReference type="EMBL" id="CAXLJM020000051">
    <property type="protein sequence ID" value="CAL8114932.1"/>
    <property type="molecule type" value="Genomic_DNA"/>
</dbReference>
<evidence type="ECO:0000313" key="7">
    <source>
        <dbReference type="Proteomes" id="UP001642540"/>
    </source>
</evidence>
<proteinExistence type="inferred from homology"/>
<dbReference type="PROSITE" id="PS01238">
    <property type="entry name" value="GDA1_CD39_NTPASE"/>
    <property type="match status" value="1"/>
</dbReference>
<reference evidence="6 7" key="1">
    <citation type="submission" date="2024-08" db="EMBL/GenBank/DDBJ databases">
        <authorList>
            <person name="Cucini C."/>
            <person name="Frati F."/>
        </authorList>
    </citation>
    <scope>NUCLEOTIDE SEQUENCE [LARGE SCALE GENOMIC DNA]</scope>
</reference>
<comment type="caution">
    <text evidence="6">The sequence shown here is derived from an EMBL/GenBank/DDBJ whole genome shotgun (WGS) entry which is preliminary data.</text>
</comment>
<evidence type="ECO:0000256" key="3">
    <source>
        <dbReference type="RuleBase" id="RU003833"/>
    </source>
</evidence>
<evidence type="ECO:0000313" key="6">
    <source>
        <dbReference type="EMBL" id="CAL8114932.1"/>
    </source>
</evidence>
<sequence>MTVITVVIESTFTGPAGGFHHITIDDSLPVQELISQFCLAKGAEENPSYTLMNRSNVYLDNKRPISAFFIKDGDLLRLMGNRNKTRWIFGHWLIAAAIGMFVGILGITMCVLLYAVFRNIPDNYAMVIDAGSTHTDMILYSWPGSKRNNTGEVTQVHLCSAAGGIAEVSLENISVYFKPCFDESYAFIKDESQKNAEVLFGATAGMRLLNQTDPKKASDVITGVKNYFRESDWQIKERNVGIIAGSTEGVSGWITTNFLLQTVLKKGSVDDTSGAMDLGGASTQISFEVSDSFKDSENVYPITLFGNRFYIFSQSFICHGVVQSLMRYRAALVIEQSNPEGETVDFKSPCEPLGGNFSTNSSYFSSVCVRADFVKGGQTYNFVGTGNYSECQRVISNLLNYTECINAKLGHCVDPDKIPAEATRRRFFAFAAYSYITTDLHIPMISSRVEAERRIKVLCDYTKAQLVGVKAVSKNKKRKFETLCFEGQYMFTLLSELYGFKTDDEWTHISFTNQVKSTTLGWSLGYMVNATEEIAAAPPIPKLKVLPFSLLIVLFVIFVLLSIAFSIHGYKKGKNATGYQSSSKAPSQKSVISVL</sequence>
<evidence type="ECO:0000256" key="1">
    <source>
        <dbReference type="ARBA" id="ARBA00009283"/>
    </source>
</evidence>
<keyword evidence="2 3" id="KW-0378">Hydrolase</keyword>
<dbReference type="InterPro" id="IPR000407">
    <property type="entry name" value="GDA1_CD39_NTPase"/>
</dbReference>
<feature type="region of interest" description="Disordered" evidence="4">
    <location>
        <begin position="575"/>
        <end position="595"/>
    </location>
</feature>
<keyword evidence="5" id="KW-0812">Transmembrane</keyword>
<dbReference type="PANTHER" id="PTHR11782:SF83">
    <property type="entry name" value="GUANOSINE-DIPHOSPHATASE"/>
    <property type="match status" value="1"/>
</dbReference>
<name>A0ABP1QY60_9HEXA</name>
<gene>
    <name evidence="6" type="ORF">ODALV1_LOCUS16666</name>
</gene>
<comment type="similarity">
    <text evidence="1 3">Belongs to the GDA1/CD39 NTPase family.</text>
</comment>